<protein>
    <submittedName>
        <fullName evidence="1">Uncharacterized protein</fullName>
    </submittedName>
</protein>
<dbReference type="AlphaFoldDB" id="A0A382QWQ3"/>
<reference evidence="1" key="1">
    <citation type="submission" date="2018-05" db="EMBL/GenBank/DDBJ databases">
        <authorList>
            <person name="Lanie J.A."/>
            <person name="Ng W.-L."/>
            <person name="Kazmierczak K.M."/>
            <person name="Andrzejewski T.M."/>
            <person name="Davidsen T.M."/>
            <person name="Wayne K.J."/>
            <person name="Tettelin H."/>
            <person name="Glass J.I."/>
            <person name="Rusch D."/>
            <person name="Podicherti R."/>
            <person name="Tsui H.-C.T."/>
            <person name="Winkler M.E."/>
        </authorList>
    </citation>
    <scope>NUCLEOTIDE SEQUENCE</scope>
</reference>
<accession>A0A382QWQ3</accession>
<organism evidence="1">
    <name type="scientific">marine metagenome</name>
    <dbReference type="NCBI Taxonomy" id="408172"/>
    <lineage>
        <taxon>unclassified sequences</taxon>
        <taxon>metagenomes</taxon>
        <taxon>ecological metagenomes</taxon>
    </lineage>
</organism>
<feature type="non-terminal residue" evidence="1">
    <location>
        <position position="66"/>
    </location>
</feature>
<name>A0A382QWQ3_9ZZZZ</name>
<proteinExistence type="predicted"/>
<gene>
    <name evidence="1" type="ORF">METZ01_LOCUS342788</name>
</gene>
<evidence type="ECO:0000313" key="1">
    <source>
        <dbReference type="EMBL" id="SVC89934.1"/>
    </source>
</evidence>
<dbReference type="EMBL" id="UINC01117482">
    <property type="protein sequence ID" value="SVC89934.1"/>
    <property type="molecule type" value="Genomic_DNA"/>
</dbReference>
<sequence>MDNKITHKIKRRFDHEAAKQTLKERYQAKMIFADSGGMWKAGPELINLLSTVDLDELTIVDLYDTP</sequence>